<dbReference type="GO" id="GO:0030694">
    <property type="term" value="C:bacterial-type flagellum basal body, rod"/>
    <property type="evidence" value="ECO:0007669"/>
    <property type="project" value="InterPro"/>
</dbReference>
<evidence type="ECO:0000256" key="4">
    <source>
        <dbReference type="ARBA" id="ARBA00023143"/>
    </source>
</evidence>
<keyword evidence="8" id="KW-0969">Cilium</keyword>
<comment type="similarity">
    <text evidence="2 6">Belongs to the flagella basal body rod proteins family.</text>
</comment>
<dbReference type="AlphaFoldDB" id="F0SZX4"/>
<sequence length="132" mass="14337">MNNWLDTRVLNILEGGLDGLSLRNKVLADNIANVDTPNFKKSDVNFEAVLQEAIGEDQALPMKMSLPGHLPGVGASAGTVVLQDNSTTIRNDGNNVDVDLEMSKVAENTLHYNALAQALISQFTMLKQAMRE</sequence>
<keyword evidence="8" id="KW-0282">Flagellum</keyword>
<dbReference type="PANTHER" id="PTHR30435">
    <property type="entry name" value="FLAGELLAR PROTEIN"/>
    <property type="match status" value="1"/>
</dbReference>
<dbReference type="EMBL" id="CP002547">
    <property type="protein sequence ID" value="ADY54985.1"/>
    <property type="molecule type" value="Genomic_DNA"/>
</dbReference>
<dbReference type="Pfam" id="PF00460">
    <property type="entry name" value="Flg_bb_rod"/>
    <property type="match status" value="1"/>
</dbReference>
<protein>
    <recommendedName>
        <fullName evidence="3 6">Flagellar basal body rod protein FlgB</fullName>
    </recommendedName>
</protein>
<evidence type="ECO:0000313" key="9">
    <source>
        <dbReference type="Proteomes" id="UP000007488"/>
    </source>
</evidence>
<evidence type="ECO:0000256" key="5">
    <source>
        <dbReference type="ARBA" id="ARBA00024934"/>
    </source>
</evidence>
<feature type="domain" description="Flagellar basal body rod protein N-terminal" evidence="7">
    <location>
        <begin position="10"/>
        <end position="40"/>
    </location>
</feature>
<dbReference type="NCBIfam" id="TIGR01396">
    <property type="entry name" value="FlgB"/>
    <property type="match status" value="1"/>
</dbReference>
<keyword evidence="8" id="KW-0966">Cell projection</keyword>
<evidence type="ECO:0000313" key="8">
    <source>
        <dbReference type="EMBL" id="ADY54985.1"/>
    </source>
</evidence>
<comment type="subcellular location">
    <subcellularLocation>
        <location evidence="1 6">Bacterial flagellum basal body</location>
    </subcellularLocation>
</comment>
<proteinExistence type="inferred from homology"/>
<dbReference type="STRING" id="645991.Sgly_0622"/>
<keyword evidence="9" id="KW-1185">Reference proteome</keyword>
<dbReference type="KEGG" id="sgy:Sgly_0622"/>
<dbReference type="PANTHER" id="PTHR30435:SF12">
    <property type="entry name" value="FLAGELLAR BASAL BODY ROD PROTEIN FLGB"/>
    <property type="match status" value="1"/>
</dbReference>
<dbReference type="InterPro" id="IPR019776">
    <property type="entry name" value="Flagellar_basal_body_rod_CS"/>
</dbReference>
<comment type="function">
    <text evidence="5 6">Structural component of flagellum, the bacterial motility apparatus. Part of the rod structure of flagellar basal body.</text>
</comment>
<dbReference type="InterPro" id="IPR001444">
    <property type="entry name" value="Flag_bb_rod_N"/>
</dbReference>
<evidence type="ECO:0000256" key="3">
    <source>
        <dbReference type="ARBA" id="ARBA00014376"/>
    </source>
</evidence>
<reference evidence="8 9" key="1">
    <citation type="journal article" date="2011" name="Stand. Genomic Sci.">
        <title>Complete genome sequence of Syntrophobotulus glycolicus type strain (FlGlyR).</title>
        <authorList>
            <person name="Han C."/>
            <person name="Mwirichia R."/>
            <person name="Chertkov O."/>
            <person name="Held B."/>
            <person name="Lapidus A."/>
            <person name="Nolan M."/>
            <person name="Lucas S."/>
            <person name="Hammon N."/>
            <person name="Deshpande S."/>
            <person name="Cheng J.F."/>
            <person name="Tapia R."/>
            <person name="Goodwin L."/>
            <person name="Pitluck S."/>
            <person name="Huntemann M."/>
            <person name="Liolios K."/>
            <person name="Ivanova N."/>
            <person name="Pagani I."/>
            <person name="Mavromatis K."/>
            <person name="Ovchinikova G."/>
            <person name="Pati A."/>
            <person name="Chen A."/>
            <person name="Palaniappan K."/>
            <person name="Land M."/>
            <person name="Hauser L."/>
            <person name="Brambilla E.M."/>
            <person name="Rohde M."/>
            <person name="Spring S."/>
            <person name="Sikorski J."/>
            <person name="Goker M."/>
            <person name="Woyke T."/>
            <person name="Bristow J."/>
            <person name="Eisen J.A."/>
            <person name="Markowitz V."/>
            <person name="Hugenholtz P."/>
            <person name="Kyrpides N.C."/>
            <person name="Klenk H.P."/>
            <person name="Detter J.C."/>
        </authorList>
    </citation>
    <scope>NUCLEOTIDE SEQUENCE [LARGE SCALE GENOMIC DNA]</scope>
    <source>
        <strain evidence="9">DSM 8271 / FlGlyR</strain>
    </source>
</reference>
<gene>
    <name evidence="8" type="ordered locus">Sgly_0622</name>
</gene>
<evidence type="ECO:0000256" key="2">
    <source>
        <dbReference type="ARBA" id="ARBA00009677"/>
    </source>
</evidence>
<comment type="subunit">
    <text evidence="6">The basal body constitutes a major portion of the flagellar organelle and consists of a number of rings mounted on a central rod.</text>
</comment>
<evidence type="ECO:0000259" key="7">
    <source>
        <dbReference type="Pfam" id="PF00460"/>
    </source>
</evidence>
<dbReference type="HOGENOM" id="CLU_125463_3_1_9"/>
<accession>F0SZX4</accession>
<organism evidence="8 9">
    <name type="scientific">Syntrophobotulus glycolicus (strain DSM 8271 / FlGlyR)</name>
    <dbReference type="NCBI Taxonomy" id="645991"/>
    <lineage>
        <taxon>Bacteria</taxon>
        <taxon>Bacillati</taxon>
        <taxon>Bacillota</taxon>
        <taxon>Clostridia</taxon>
        <taxon>Eubacteriales</taxon>
        <taxon>Desulfitobacteriaceae</taxon>
        <taxon>Syntrophobotulus</taxon>
    </lineage>
</organism>
<evidence type="ECO:0000256" key="1">
    <source>
        <dbReference type="ARBA" id="ARBA00004117"/>
    </source>
</evidence>
<reference evidence="9" key="2">
    <citation type="submission" date="2011-02" db="EMBL/GenBank/DDBJ databases">
        <title>The complete genome of Syntrophobotulus glycolicus DSM 8271.</title>
        <authorList>
            <person name="Lucas S."/>
            <person name="Copeland A."/>
            <person name="Lapidus A."/>
            <person name="Bruce D."/>
            <person name="Goodwin L."/>
            <person name="Pitluck S."/>
            <person name="Kyrpides N."/>
            <person name="Mavromatis K."/>
            <person name="Pagani I."/>
            <person name="Ivanova N."/>
            <person name="Mikhailova N."/>
            <person name="Chertkov O."/>
            <person name="Held B."/>
            <person name="Detter J.C."/>
            <person name="Tapia R."/>
            <person name="Han C."/>
            <person name="Land M."/>
            <person name="Hauser L."/>
            <person name="Markowitz V."/>
            <person name="Cheng J.-F."/>
            <person name="Hugenholtz P."/>
            <person name="Woyke T."/>
            <person name="Wu D."/>
            <person name="Spring S."/>
            <person name="Schroeder M."/>
            <person name="Brambilla E."/>
            <person name="Klenk H.-P."/>
            <person name="Eisen J.A."/>
        </authorList>
    </citation>
    <scope>NUCLEOTIDE SEQUENCE [LARGE SCALE GENOMIC DNA]</scope>
    <source>
        <strain evidence="9">DSM 8271 / FlGlyR</strain>
    </source>
</reference>
<evidence type="ECO:0000256" key="6">
    <source>
        <dbReference type="PIRNR" id="PIRNR002889"/>
    </source>
</evidence>
<dbReference type="PROSITE" id="PS00588">
    <property type="entry name" value="FLAGELLA_BB_ROD"/>
    <property type="match status" value="1"/>
</dbReference>
<name>F0SZX4_SYNGF</name>
<dbReference type="RefSeq" id="WP_013623856.1">
    <property type="nucleotide sequence ID" value="NC_015172.1"/>
</dbReference>
<dbReference type="OrthoDB" id="9792068at2"/>
<keyword evidence="4 6" id="KW-0975">Bacterial flagellum</keyword>
<dbReference type="eggNOG" id="COG1815">
    <property type="taxonomic scope" value="Bacteria"/>
</dbReference>
<dbReference type="GO" id="GO:0071978">
    <property type="term" value="P:bacterial-type flagellum-dependent swarming motility"/>
    <property type="evidence" value="ECO:0007669"/>
    <property type="project" value="TreeGrafter"/>
</dbReference>
<dbReference type="InterPro" id="IPR006300">
    <property type="entry name" value="FlgB"/>
</dbReference>
<dbReference type="PIRSF" id="PIRSF002889">
    <property type="entry name" value="Rod_FlgB"/>
    <property type="match status" value="1"/>
</dbReference>
<dbReference type="Proteomes" id="UP000007488">
    <property type="component" value="Chromosome"/>
</dbReference>